<dbReference type="AlphaFoldDB" id="T0HES6"/>
<proteinExistence type="predicted"/>
<name>T0HES6_9SPHN</name>
<keyword evidence="3" id="KW-1185">Reference proteome</keyword>
<comment type="caution">
    <text evidence="2">The sequence shown here is derived from an EMBL/GenBank/DDBJ whole genome shotgun (WGS) entry which is preliminary data.</text>
</comment>
<feature type="domain" description="GMT-like wHTH" evidence="1">
    <location>
        <begin position="279"/>
        <end position="352"/>
    </location>
</feature>
<evidence type="ECO:0000313" key="3">
    <source>
        <dbReference type="Proteomes" id="UP000015531"/>
    </source>
</evidence>
<organism evidence="2 3">
    <name type="scientific">Sphingobium lactosutens DS20</name>
    <dbReference type="NCBI Taxonomy" id="1331060"/>
    <lineage>
        <taxon>Bacteria</taxon>
        <taxon>Pseudomonadati</taxon>
        <taxon>Pseudomonadota</taxon>
        <taxon>Alphaproteobacteria</taxon>
        <taxon>Sphingomonadales</taxon>
        <taxon>Sphingomonadaceae</taxon>
        <taxon>Sphingobium</taxon>
    </lineage>
</organism>
<evidence type="ECO:0000313" key="2">
    <source>
        <dbReference type="EMBL" id="EQB14826.1"/>
    </source>
</evidence>
<dbReference type="PATRIC" id="fig|1331060.3.peg.2221"/>
<dbReference type="InterPro" id="IPR031009">
    <property type="entry name" value="Tcm_partner"/>
</dbReference>
<dbReference type="eggNOG" id="COG4422">
    <property type="taxonomic scope" value="Bacteria"/>
</dbReference>
<accession>T0HES6</accession>
<dbReference type="OrthoDB" id="275124at2"/>
<dbReference type="InterPro" id="IPR054339">
    <property type="entry name" value="GMT_wHTH"/>
</dbReference>
<gene>
    <name evidence="2" type="ORF">RLDS_11700</name>
</gene>
<dbReference type="Pfam" id="PF22560">
    <property type="entry name" value="GMT-wHTH"/>
    <property type="match status" value="1"/>
</dbReference>
<reference evidence="2 3" key="1">
    <citation type="journal article" date="2013" name="Genome Announc.">
        <title>Draft Genome Sequence of Sphingobium lactosutens Strain DS20T, Isolated from a Hexachlorocyclohexane Dumpsite.</title>
        <authorList>
            <person name="Kumar R."/>
            <person name="Dwivedi V."/>
            <person name="Negi V."/>
            <person name="Khurana J.P."/>
            <person name="Lal R."/>
        </authorList>
    </citation>
    <scope>NUCLEOTIDE SEQUENCE [LARGE SCALE GENOMIC DNA]</scope>
    <source>
        <strain evidence="2 3">DS20</strain>
    </source>
</reference>
<protein>
    <recommendedName>
        <fullName evidence="1">GMT-like wHTH domain-containing protein</fullName>
    </recommendedName>
</protein>
<dbReference type="NCBIfam" id="TIGR04474">
    <property type="entry name" value="tcm_partner"/>
    <property type="match status" value="1"/>
</dbReference>
<dbReference type="EMBL" id="ATDP01000089">
    <property type="protein sequence ID" value="EQB14826.1"/>
    <property type="molecule type" value="Genomic_DNA"/>
</dbReference>
<evidence type="ECO:0000259" key="1">
    <source>
        <dbReference type="Pfam" id="PF22560"/>
    </source>
</evidence>
<dbReference type="RefSeq" id="WP_021226028.1">
    <property type="nucleotide sequence ID" value="NZ_ATDP01000089.1"/>
</dbReference>
<dbReference type="Proteomes" id="UP000015531">
    <property type="component" value="Unassembled WGS sequence"/>
</dbReference>
<sequence length="375" mass="42027">MKAKKFFEERSDQSEVKARIVTKYFFAWARVIMPTAAKHGGKIAYIDLYAGPGRYRDGAASTPLLVLQTALDDARMAQMLVSYFNDARNENTATLQEEINKLPGIEKFTYKPIVTCGEVDDEAARYFNETKLIPSFSFIDPFGYKGLSLNIIKGVIKDWGCDCVFFFNYNRINAGIGNQFVAQHMDDLFGRERAEALRKRLPGLSPELREAAILEELANEIKRLGGTYVLPFTFKNAAGTRTSHKLIFVSKHFRGYSIMKSIMAGESSTHDEGVPSLTYSPADASMPLLFSLAQPLSKLKESLLATFAGREVNFTQIYETHSVDTPYIDKNYREILKQLENEGVINVRSTKGKRRAGTFADHVLIKFSGGGHIGH</sequence>